<reference evidence="17" key="1">
    <citation type="journal article" date="2019" name="Int. J. Syst. Evol. Microbiol.">
        <title>The Global Catalogue of Microorganisms (GCM) 10K type strain sequencing project: providing services to taxonomists for standard genome sequencing and annotation.</title>
        <authorList>
            <consortium name="The Broad Institute Genomics Platform"/>
            <consortium name="The Broad Institute Genome Sequencing Center for Infectious Disease"/>
            <person name="Wu L."/>
            <person name="Ma J."/>
        </authorList>
    </citation>
    <scope>NUCLEOTIDE SEQUENCE [LARGE SCALE GENOMIC DNA]</scope>
    <source>
        <strain evidence="17">CGMCC 4.1782</strain>
    </source>
</reference>
<keyword evidence="10 16" id="KW-0560">Oxidoreductase</keyword>
<dbReference type="SUPFAM" id="SSF46626">
    <property type="entry name" value="Cytochrome c"/>
    <property type="match status" value="1"/>
</dbReference>
<feature type="domain" description="Cytochrome c" evidence="15">
    <location>
        <begin position="383"/>
        <end position="471"/>
    </location>
</feature>
<dbReference type="GO" id="GO:0050421">
    <property type="term" value="F:nitrite reductase (NO-forming) activity"/>
    <property type="evidence" value="ECO:0007669"/>
    <property type="project" value="UniProtKB-EC"/>
</dbReference>
<dbReference type="PANTHER" id="PTHR35008">
    <property type="entry name" value="BLL4482 PROTEIN-RELATED"/>
    <property type="match status" value="1"/>
</dbReference>
<keyword evidence="17" id="KW-1185">Reference proteome</keyword>
<dbReference type="InterPro" id="IPR051459">
    <property type="entry name" value="Cytochrome_c-type_DH"/>
</dbReference>
<evidence type="ECO:0000256" key="8">
    <source>
        <dbReference type="ARBA" id="ARBA00022723"/>
    </source>
</evidence>
<dbReference type="PROSITE" id="PS51007">
    <property type="entry name" value="CYTC"/>
    <property type="match status" value="1"/>
</dbReference>
<comment type="catalytic activity">
    <reaction evidence="13">
        <text>nitric oxide + Fe(III)-[cytochrome c] + H2O = Fe(II)-[cytochrome c] + nitrite + 2 H(+)</text>
        <dbReference type="Rhea" id="RHEA:15233"/>
        <dbReference type="Rhea" id="RHEA-COMP:10350"/>
        <dbReference type="Rhea" id="RHEA-COMP:14399"/>
        <dbReference type="ChEBI" id="CHEBI:15377"/>
        <dbReference type="ChEBI" id="CHEBI:15378"/>
        <dbReference type="ChEBI" id="CHEBI:16301"/>
        <dbReference type="ChEBI" id="CHEBI:16480"/>
        <dbReference type="ChEBI" id="CHEBI:29033"/>
        <dbReference type="ChEBI" id="CHEBI:29034"/>
        <dbReference type="EC" id="1.7.2.1"/>
    </reaction>
</comment>
<dbReference type="CDD" id="cd04208">
    <property type="entry name" value="CuRO_2_CuNIR"/>
    <property type="match status" value="1"/>
</dbReference>
<sequence>MKRSSTHKLVQLLAVGIYGLGILASCSSKATTNAEILKSIEEANPKEMAVIEAELTDAPLVPAPITRKTPAKVVVRLEVTEVVKKMADGVDYTFWTFGGSVPGKFIRIRENDEVEFHLMNHPDSKNPHNIDLHAVTGPGGGAASTFTAPGHETVFNFKALNPGLYVYHCATAPVGMHIANGMYGLILVEPKEGLPKVDKEYYVMQGDFYTKGAFGAPGLQPFDMEKALDENPSYVVFNGSVGSLTGDNALTAKVGETIRLFVGNGGPNLVSSFHVIGEIFDNVYTEGGTKIHNNVQTTLVPAGGSAITEFKADVPGNYVLVDHSIFRAFNKGALGMLKVEGGEDKKLYSGLIEDRIYQPEGSTVQEMPQSATPKAAIASNKDMRLELGKTLYAQNCQACHQAEGQGIKGAFPPLAKSDFLNADVNRAIGVVAHGLEGQIKVNGELYNSTMPKLKLTDEEIANVMTFVMNNWGNKGGEVNLEHVKKAKASYKH</sequence>
<dbReference type="NCBIfam" id="TIGR02376">
    <property type="entry name" value="Cu_nitrite_red"/>
    <property type="match status" value="1"/>
</dbReference>
<keyword evidence="11 14" id="KW-0408">Iron</keyword>
<accession>A0ABW5CR09</accession>
<evidence type="ECO:0000256" key="4">
    <source>
        <dbReference type="ARBA" id="ARBA00011233"/>
    </source>
</evidence>
<comment type="similarity">
    <text evidence="3">Belongs to the multicopper oxidase family.</text>
</comment>
<comment type="subunit">
    <text evidence="4">Homotrimer.</text>
</comment>
<dbReference type="PANTHER" id="PTHR35008:SF8">
    <property type="entry name" value="ALCOHOL DEHYDROGENASE CYTOCHROME C SUBUNIT"/>
    <property type="match status" value="1"/>
</dbReference>
<dbReference type="InterPro" id="IPR008972">
    <property type="entry name" value="Cupredoxin"/>
</dbReference>
<name>A0ABW5CR09_9BACT</name>
<protein>
    <recommendedName>
        <fullName evidence="6">Copper-containing nitrite reductase</fullName>
        <ecNumber evidence="5">1.7.2.1</ecNumber>
    </recommendedName>
</protein>
<evidence type="ECO:0000313" key="16">
    <source>
        <dbReference type="EMBL" id="MFD2244742.1"/>
    </source>
</evidence>
<dbReference type="InterPro" id="IPR009056">
    <property type="entry name" value="Cyt_c-like_dom"/>
</dbReference>
<dbReference type="PROSITE" id="PS51257">
    <property type="entry name" value="PROKAR_LIPOPROTEIN"/>
    <property type="match status" value="1"/>
</dbReference>
<dbReference type="SUPFAM" id="SSF49503">
    <property type="entry name" value="Cupredoxins"/>
    <property type="match status" value="2"/>
</dbReference>
<keyword evidence="9" id="KW-0677">Repeat</keyword>
<dbReference type="Proteomes" id="UP001597374">
    <property type="component" value="Unassembled WGS sequence"/>
</dbReference>
<evidence type="ECO:0000256" key="10">
    <source>
        <dbReference type="ARBA" id="ARBA00023002"/>
    </source>
</evidence>
<evidence type="ECO:0000256" key="13">
    <source>
        <dbReference type="ARBA" id="ARBA00049340"/>
    </source>
</evidence>
<dbReference type="Pfam" id="PF07732">
    <property type="entry name" value="Cu-oxidase_3"/>
    <property type="match status" value="1"/>
</dbReference>
<evidence type="ECO:0000256" key="7">
    <source>
        <dbReference type="ARBA" id="ARBA00022617"/>
    </source>
</evidence>
<proteinExistence type="inferred from homology"/>
<dbReference type="EC" id="1.7.2.1" evidence="5"/>
<keyword evidence="8 14" id="KW-0479">Metal-binding</keyword>
<dbReference type="Gene3D" id="2.60.40.420">
    <property type="entry name" value="Cupredoxins - blue copper proteins"/>
    <property type="match status" value="2"/>
</dbReference>
<dbReference type="InterPro" id="IPR001287">
    <property type="entry name" value="NO2-reductase_Cu"/>
</dbReference>
<evidence type="ECO:0000256" key="9">
    <source>
        <dbReference type="ARBA" id="ARBA00022737"/>
    </source>
</evidence>
<dbReference type="Pfam" id="PF00034">
    <property type="entry name" value="Cytochrom_C"/>
    <property type="match status" value="1"/>
</dbReference>
<dbReference type="EMBL" id="JBHUIM010000001">
    <property type="protein sequence ID" value="MFD2244742.1"/>
    <property type="molecule type" value="Genomic_DNA"/>
</dbReference>
<evidence type="ECO:0000256" key="5">
    <source>
        <dbReference type="ARBA" id="ARBA00011882"/>
    </source>
</evidence>
<dbReference type="CDD" id="cd11020">
    <property type="entry name" value="CuRO_1_CuNIR"/>
    <property type="match status" value="1"/>
</dbReference>
<evidence type="ECO:0000256" key="12">
    <source>
        <dbReference type="ARBA" id="ARBA00023008"/>
    </source>
</evidence>
<evidence type="ECO:0000256" key="6">
    <source>
        <dbReference type="ARBA" id="ARBA00017290"/>
    </source>
</evidence>
<comment type="caution">
    <text evidence="16">The sequence shown here is derived from an EMBL/GenBank/DDBJ whole genome shotgun (WGS) entry which is preliminary data.</text>
</comment>
<organism evidence="16 17">
    <name type="scientific">Pontibacter ruber</name>
    <dbReference type="NCBI Taxonomy" id="1343895"/>
    <lineage>
        <taxon>Bacteria</taxon>
        <taxon>Pseudomonadati</taxon>
        <taxon>Bacteroidota</taxon>
        <taxon>Cytophagia</taxon>
        <taxon>Cytophagales</taxon>
        <taxon>Hymenobacteraceae</taxon>
        <taxon>Pontibacter</taxon>
    </lineage>
</organism>
<dbReference type="Gene3D" id="1.10.760.10">
    <property type="entry name" value="Cytochrome c-like domain"/>
    <property type="match status" value="1"/>
</dbReference>
<dbReference type="RefSeq" id="WP_250429883.1">
    <property type="nucleotide sequence ID" value="NZ_JALPRR010000002.1"/>
</dbReference>
<dbReference type="PRINTS" id="PR00695">
    <property type="entry name" value="CUNO2RDTASE"/>
</dbReference>
<evidence type="ECO:0000256" key="3">
    <source>
        <dbReference type="ARBA" id="ARBA00010609"/>
    </source>
</evidence>
<comment type="cofactor">
    <cofactor evidence="1">
        <name>Cu(+)</name>
        <dbReference type="ChEBI" id="CHEBI:49552"/>
    </cofactor>
</comment>
<evidence type="ECO:0000313" key="17">
    <source>
        <dbReference type="Proteomes" id="UP001597374"/>
    </source>
</evidence>
<dbReference type="InterPro" id="IPR011707">
    <property type="entry name" value="Cu-oxidase-like_N"/>
</dbReference>
<gene>
    <name evidence="16" type="primary">nirK</name>
    <name evidence="16" type="ORF">ACFSKP_00655</name>
</gene>
<comment type="cofactor">
    <cofactor evidence="2">
        <name>Cu(2+)</name>
        <dbReference type="ChEBI" id="CHEBI:29036"/>
    </cofactor>
</comment>
<evidence type="ECO:0000256" key="1">
    <source>
        <dbReference type="ARBA" id="ARBA00001960"/>
    </source>
</evidence>
<evidence type="ECO:0000256" key="14">
    <source>
        <dbReference type="PROSITE-ProRule" id="PRU00433"/>
    </source>
</evidence>
<evidence type="ECO:0000256" key="2">
    <source>
        <dbReference type="ARBA" id="ARBA00001973"/>
    </source>
</evidence>
<keyword evidence="12" id="KW-0186">Copper</keyword>
<keyword evidence="7 14" id="KW-0349">Heme</keyword>
<evidence type="ECO:0000259" key="15">
    <source>
        <dbReference type="PROSITE" id="PS51007"/>
    </source>
</evidence>
<dbReference type="InterPro" id="IPR036909">
    <property type="entry name" value="Cyt_c-like_dom_sf"/>
</dbReference>
<evidence type="ECO:0000256" key="11">
    <source>
        <dbReference type="ARBA" id="ARBA00023004"/>
    </source>
</evidence>